<dbReference type="EMBL" id="BX548175">
    <property type="protein sequence ID" value="CAX32160.1"/>
    <property type="molecule type" value="Genomic_DNA"/>
</dbReference>
<dbReference type="AlphaFoldDB" id="B9ES25"/>
<reference evidence="1 2" key="1">
    <citation type="journal article" date="2003" name="Nature">
        <title>Genome divergence in two Prochlorococcus ecotypes reflects oceanic niche differentiation.</title>
        <authorList>
            <person name="Rocap G."/>
            <person name="Larimer F.W."/>
            <person name="Lamerdin J.E."/>
            <person name="Malfatti S."/>
            <person name="Chain P."/>
            <person name="Ahlgren N.A."/>
            <person name="Arellano A."/>
            <person name="Coleman M."/>
            <person name="Hauser L."/>
            <person name="Hess W.R."/>
            <person name="Johnson Z.I."/>
            <person name="Land M.L."/>
            <person name="Lindell D."/>
            <person name="Post A.F."/>
            <person name="Regala W."/>
            <person name="Shah M."/>
            <person name="Shaw S.L."/>
            <person name="Steglich C."/>
            <person name="Sullivan M.B."/>
            <person name="Ting C.S."/>
            <person name="Tolonen A."/>
            <person name="Webb E.A."/>
            <person name="Zinser E.R."/>
            <person name="Chisholm S.W."/>
        </authorList>
    </citation>
    <scope>NUCLEOTIDE SEQUENCE [LARGE SCALE GENOMIC DNA]</scope>
    <source>
        <strain evidence="2">MIT 9313</strain>
    </source>
</reference>
<dbReference type="Proteomes" id="UP000001423">
    <property type="component" value="Chromosome"/>
</dbReference>
<dbReference type="KEGG" id="pmt:PMT_2641"/>
<sequence>MLAQKGRSWSALSMNVASSLSALVSVENPLGVRPLRLCSSGLDLNGLQSH</sequence>
<organism evidence="1 2">
    <name type="scientific">Prochlorococcus marinus (strain MIT 9313)</name>
    <dbReference type="NCBI Taxonomy" id="74547"/>
    <lineage>
        <taxon>Bacteria</taxon>
        <taxon>Bacillati</taxon>
        <taxon>Cyanobacteriota</taxon>
        <taxon>Cyanophyceae</taxon>
        <taxon>Synechococcales</taxon>
        <taxon>Prochlorococcaceae</taxon>
        <taxon>Prochlorococcus</taxon>
    </lineage>
</organism>
<protein>
    <submittedName>
        <fullName evidence="1">Uncharacterized protein</fullName>
    </submittedName>
</protein>
<evidence type="ECO:0000313" key="2">
    <source>
        <dbReference type="Proteomes" id="UP000001423"/>
    </source>
</evidence>
<proteinExistence type="predicted"/>
<name>B9ES25_PROMM</name>
<accession>B9ES25</accession>
<evidence type="ECO:0000313" key="1">
    <source>
        <dbReference type="EMBL" id="CAX32160.1"/>
    </source>
</evidence>
<dbReference type="HOGENOM" id="CLU_3121488_0_0_3"/>
<keyword evidence="2" id="KW-1185">Reference proteome</keyword>
<gene>
    <name evidence="1" type="ordered locus">PMT_2641</name>
</gene>